<dbReference type="AlphaFoldDB" id="A0A9D7XS44"/>
<dbReference type="EMBL" id="JADKGY010000001">
    <property type="protein sequence ID" value="MBK9981357.1"/>
    <property type="molecule type" value="Genomic_DNA"/>
</dbReference>
<organism evidence="2 3">
    <name type="scientific">Candidatus Opimibacter skivensis</name>
    <dbReference type="NCBI Taxonomy" id="2982028"/>
    <lineage>
        <taxon>Bacteria</taxon>
        <taxon>Pseudomonadati</taxon>
        <taxon>Bacteroidota</taxon>
        <taxon>Saprospiria</taxon>
        <taxon>Saprospirales</taxon>
        <taxon>Saprospiraceae</taxon>
        <taxon>Candidatus Opimibacter</taxon>
    </lineage>
</organism>
<name>A0A9D7XS44_9BACT</name>
<proteinExistence type="predicted"/>
<protein>
    <recommendedName>
        <fullName evidence="1">DUF6089 domain-containing protein</fullName>
    </recommendedName>
</protein>
<feature type="domain" description="DUF6089" evidence="1">
    <location>
        <begin position="13"/>
        <end position="199"/>
    </location>
</feature>
<evidence type="ECO:0000313" key="2">
    <source>
        <dbReference type="EMBL" id="MBK9981357.1"/>
    </source>
</evidence>
<sequence length="283" mass="31353">MMIWFHCTSAWAQGDISIVAGISNYQGELASYSTANGFKAKIGPVLGIHAGYEMSSRFQLRSDLLYLRLSGDDLLNEREITRSRNLNFFSPVIQLAGGMDWNILGFSQKSTKSFSPYVSIGASIFYMNPMTTYEGKKVALHPLGTEGQYLSDYPDQKPYSLFQPSIQIGGGLKLFTSGKMIIALETMMSYTFTDYIDDVSTIYISYDELLAKSGPLTAALANRQGEYLNSEPVVVSTGTKRGNSATNDFFGTITIRLGIPIEITSNQFKVRHKNGKTIHCPKF</sequence>
<dbReference type="SUPFAM" id="SSF56925">
    <property type="entry name" value="OMPA-like"/>
    <property type="match status" value="1"/>
</dbReference>
<dbReference type="Pfam" id="PF19573">
    <property type="entry name" value="DUF6089"/>
    <property type="match status" value="1"/>
</dbReference>
<evidence type="ECO:0000313" key="3">
    <source>
        <dbReference type="Proteomes" id="UP000808337"/>
    </source>
</evidence>
<reference evidence="2 3" key="1">
    <citation type="submission" date="2020-10" db="EMBL/GenBank/DDBJ databases">
        <title>Connecting structure to function with the recovery of over 1000 high-quality activated sludge metagenome-assembled genomes encoding full-length rRNA genes using long-read sequencing.</title>
        <authorList>
            <person name="Singleton C.M."/>
            <person name="Petriglieri F."/>
            <person name="Kristensen J.M."/>
            <person name="Kirkegaard R.H."/>
            <person name="Michaelsen T.Y."/>
            <person name="Andersen M.H."/>
            <person name="Karst S.M."/>
            <person name="Dueholm M.S."/>
            <person name="Nielsen P.H."/>
            <person name="Albertsen M."/>
        </authorList>
    </citation>
    <scope>NUCLEOTIDE SEQUENCE [LARGE SCALE GENOMIC DNA]</scope>
    <source>
        <strain evidence="2">Ribe_18-Q3-R11-54_MAXAC.273</strain>
    </source>
</reference>
<evidence type="ECO:0000259" key="1">
    <source>
        <dbReference type="Pfam" id="PF19573"/>
    </source>
</evidence>
<gene>
    <name evidence="2" type="ORF">IPP15_02845</name>
</gene>
<dbReference type="InterPro" id="IPR011250">
    <property type="entry name" value="OMP/PagP_B-barrel"/>
</dbReference>
<dbReference type="Proteomes" id="UP000808337">
    <property type="component" value="Unassembled WGS sequence"/>
</dbReference>
<dbReference type="InterPro" id="IPR045743">
    <property type="entry name" value="DUF6089"/>
</dbReference>
<accession>A0A9D7XS44</accession>
<comment type="caution">
    <text evidence="2">The sequence shown here is derived from an EMBL/GenBank/DDBJ whole genome shotgun (WGS) entry which is preliminary data.</text>
</comment>